<dbReference type="Pfam" id="PF00583">
    <property type="entry name" value="Acetyltransf_1"/>
    <property type="match status" value="1"/>
</dbReference>
<organism evidence="2 3">
    <name type="scientific">Serratia fonticola</name>
    <dbReference type="NCBI Taxonomy" id="47917"/>
    <lineage>
        <taxon>Bacteria</taxon>
        <taxon>Pseudomonadati</taxon>
        <taxon>Pseudomonadota</taxon>
        <taxon>Gammaproteobacteria</taxon>
        <taxon>Enterobacterales</taxon>
        <taxon>Yersiniaceae</taxon>
        <taxon>Serratia</taxon>
    </lineage>
</organism>
<evidence type="ECO:0000259" key="1">
    <source>
        <dbReference type="PROSITE" id="PS51186"/>
    </source>
</evidence>
<dbReference type="PANTHER" id="PTHR43072">
    <property type="entry name" value="N-ACETYLTRANSFERASE"/>
    <property type="match status" value="1"/>
</dbReference>
<dbReference type="Proteomes" id="UP000659084">
    <property type="component" value="Unassembled WGS sequence"/>
</dbReference>
<sequence>MIRRAQHADIPEIIRLSETMHMESRYRALPYNGIKFAVLIRGLIDNDSGLVVVAEKDGGQLIGAIAGMVTDHYFADAKIAYEFGLYVEPAQRGTLAGYRLAKAYIDWATEQGADQIDMGITTGIAEERTGKMYERLGLKHVGIIFSGGK</sequence>
<reference evidence="2" key="1">
    <citation type="submission" date="2020-08" db="EMBL/GenBank/DDBJ databases">
        <title>Food and environmental bacterial isolates.</title>
        <authorList>
            <person name="Richter L."/>
            <person name="Du Plessis E.M."/>
            <person name="Duvenage S."/>
            <person name="Allam M."/>
            <person name="Korsten L."/>
        </authorList>
    </citation>
    <scope>NUCLEOTIDE SEQUENCE</scope>
    <source>
        <strain evidence="2">UPMP2127</strain>
    </source>
</reference>
<dbReference type="SUPFAM" id="SSF55729">
    <property type="entry name" value="Acyl-CoA N-acyltransferases (Nat)"/>
    <property type="match status" value="1"/>
</dbReference>
<comment type="caution">
    <text evidence="2">The sequence shown here is derived from an EMBL/GenBank/DDBJ whole genome shotgun (WGS) entry which is preliminary data.</text>
</comment>
<dbReference type="InterPro" id="IPR000182">
    <property type="entry name" value="GNAT_dom"/>
</dbReference>
<dbReference type="InterPro" id="IPR016181">
    <property type="entry name" value="Acyl_CoA_acyltransferase"/>
</dbReference>
<dbReference type="EMBL" id="JACNYO010000014">
    <property type="protein sequence ID" value="MBC3213403.1"/>
    <property type="molecule type" value="Genomic_DNA"/>
</dbReference>
<protein>
    <submittedName>
        <fullName evidence="2">GNAT family N-acetyltransferase</fullName>
    </submittedName>
</protein>
<dbReference type="PROSITE" id="PS51186">
    <property type="entry name" value="GNAT"/>
    <property type="match status" value="1"/>
</dbReference>
<feature type="domain" description="N-acetyltransferase" evidence="1">
    <location>
        <begin position="1"/>
        <end position="149"/>
    </location>
</feature>
<dbReference type="AlphaFoldDB" id="A0AAW3WR18"/>
<evidence type="ECO:0000313" key="3">
    <source>
        <dbReference type="Proteomes" id="UP000659084"/>
    </source>
</evidence>
<gene>
    <name evidence="2" type="ORF">H8J20_14730</name>
</gene>
<evidence type="ECO:0000313" key="2">
    <source>
        <dbReference type="EMBL" id="MBC3213403.1"/>
    </source>
</evidence>
<dbReference type="GO" id="GO:0016747">
    <property type="term" value="F:acyltransferase activity, transferring groups other than amino-acyl groups"/>
    <property type="evidence" value="ECO:0007669"/>
    <property type="project" value="InterPro"/>
</dbReference>
<name>A0AAW3WR18_SERFO</name>
<proteinExistence type="predicted"/>
<dbReference type="Gene3D" id="3.40.630.30">
    <property type="match status" value="1"/>
</dbReference>
<dbReference type="RefSeq" id="WP_179252948.1">
    <property type="nucleotide sequence ID" value="NZ_JACBIV010000012.1"/>
</dbReference>
<accession>A0AAW3WR18</accession>
<dbReference type="CDD" id="cd04301">
    <property type="entry name" value="NAT_SF"/>
    <property type="match status" value="1"/>
</dbReference>